<dbReference type="EMBL" id="JAFIMR010000008">
    <property type="protein sequence ID" value="KAI1875358.1"/>
    <property type="molecule type" value="Genomic_DNA"/>
</dbReference>
<accession>A0A9P9WQX7</accession>
<protein>
    <submittedName>
        <fullName evidence="2">Uncharacterized protein</fullName>
    </submittedName>
</protein>
<dbReference type="AlphaFoldDB" id="A0A9P9WQX7"/>
<reference evidence="2" key="1">
    <citation type="submission" date="2021-03" db="EMBL/GenBank/DDBJ databases">
        <title>Revisited historic fungal species revealed as producer of novel bioactive compounds through whole genome sequencing and comparative genomics.</title>
        <authorList>
            <person name="Vignolle G.A."/>
            <person name="Hochenegger N."/>
            <person name="Mach R.L."/>
            <person name="Mach-Aigner A.R."/>
            <person name="Javad Rahimi M."/>
            <person name="Salim K.A."/>
            <person name="Chan C.M."/>
            <person name="Lim L.B.L."/>
            <person name="Cai F."/>
            <person name="Druzhinina I.S."/>
            <person name="U'Ren J.M."/>
            <person name="Derntl C."/>
        </authorList>
    </citation>
    <scope>NUCLEOTIDE SEQUENCE</scope>
    <source>
        <strain evidence="2">TUCIM 5799</strain>
    </source>
</reference>
<sequence>MKGATRGYANSSGEGVQGASCGGGVPNVQSGSGSRRAHARSGQLWPARGSKGLGKSTHSGEIRVRWQSGPPKPFRQASAPMAGCGLTRPPPQSAATAPNFSVSVHQAAPFLQALQLLSVSGPLGLPDSTCGAPTGLARCSADGSTTWTDWRGGRGPFHMCPRLVVNASVDVIFPSSPESFTD</sequence>
<proteinExistence type="predicted"/>
<comment type="caution">
    <text evidence="2">The sequence shown here is derived from an EMBL/GenBank/DDBJ whole genome shotgun (WGS) entry which is preliminary data.</text>
</comment>
<organism evidence="2 3">
    <name type="scientific">Neoarthrinium moseri</name>
    <dbReference type="NCBI Taxonomy" id="1658444"/>
    <lineage>
        <taxon>Eukaryota</taxon>
        <taxon>Fungi</taxon>
        <taxon>Dikarya</taxon>
        <taxon>Ascomycota</taxon>
        <taxon>Pezizomycotina</taxon>
        <taxon>Sordariomycetes</taxon>
        <taxon>Xylariomycetidae</taxon>
        <taxon>Amphisphaeriales</taxon>
        <taxon>Apiosporaceae</taxon>
        <taxon>Neoarthrinium</taxon>
    </lineage>
</organism>
<gene>
    <name evidence="2" type="ORF">JX265_004416</name>
</gene>
<keyword evidence="3" id="KW-1185">Reference proteome</keyword>
<feature type="region of interest" description="Disordered" evidence="1">
    <location>
        <begin position="1"/>
        <end position="93"/>
    </location>
</feature>
<name>A0A9P9WQX7_9PEZI</name>
<evidence type="ECO:0000313" key="2">
    <source>
        <dbReference type="EMBL" id="KAI1875358.1"/>
    </source>
</evidence>
<evidence type="ECO:0000256" key="1">
    <source>
        <dbReference type="SAM" id="MobiDB-lite"/>
    </source>
</evidence>
<evidence type="ECO:0000313" key="3">
    <source>
        <dbReference type="Proteomes" id="UP000829685"/>
    </source>
</evidence>
<dbReference type="Proteomes" id="UP000829685">
    <property type="component" value="Unassembled WGS sequence"/>
</dbReference>